<accession>A0A1G2CWT2</accession>
<dbReference type="Proteomes" id="UP000177122">
    <property type="component" value="Unassembled WGS sequence"/>
</dbReference>
<keyword evidence="1" id="KW-1133">Transmembrane helix</keyword>
<feature type="transmembrane region" description="Helical" evidence="1">
    <location>
        <begin position="112"/>
        <end position="133"/>
    </location>
</feature>
<keyword evidence="1" id="KW-0472">Membrane</keyword>
<evidence type="ECO:0000313" key="3">
    <source>
        <dbReference type="Proteomes" id="UP000177122"/>
    </source>
</evidence>
<protein>
    <submittedName>
        <fullName evidence="2">Uncharacterized protein</fullName>
    </submittedName>
</protein>
<proteinExistence type="predicted"/>
<name>A0A1G2CWT2_9BACT</name>
<dbReference type="EMBL" id="MHLI01000015">
    <property type="protein sequence ID" value="OGZ05101.1"/>
    <property type="molecule type" value="Genomic_DNA"/>
</dbReference>
<feature type="transmembrane region" description="Helical" evidence="1">
    <location>
        <begin position="62"/>
        <end position="82"/>
    </location>
</feature>
<sequence>MQTLVNFDLLCILTIEKFCRRIERVTGLTNYFLLKLLTGFLAVLFAAVVFVDETHHISTETFRNVILFAVGCYCFYLSFFYCNNALEQARERMEYEEPNPSRENCIFIRIRISMSVCILFLFASFGLLALSFPEHIGDIIVLIYMAVSSVTAILIWACLMLDACDPLPQTAHSA</sequence>
<keyword evidence="1" id="KW-0812">Transmembrane</keyword>
<feature type="transmembrane region" description="Helical" evidence="1">
    <location>
        <begin position="139"/>
        <end position="159"/>
    </location>
</feature>
<feature type="transmembrane region" description="Helical" evidence="1">
    <location>
        <begin position="30"/>
        <end position="50"/>
    </location>
</feature>
<dbReference type="AlphaFoldDB" id="A0A1G2CWT2"/>
<evidence type="ECO:0000256" key="1">
    <source>
        <dbReference type="SAM" id="Phobius"/>
    </source>
</evidence>
<gene>
    <name evidence="2" type="ORF">A2845_02145</name>
</gene>
<evidence type="ECO:0000313" key="2">
    <source>
        <dbReference type="EMBL" id="OGZ05101.1"/>
    </source>
</evidence>
<comment type="caution">
    <text evidence="2">The sequence shown here is derived from an EMBL/GenBank/DDBJ whole genome shotgun (WGS) entry which is preliminary data.</text>
</comment>
<organism evidence="2 3">
    <name type="scientific">Candidatus Lloydbacteria bacterium RIFCSPHIGHO2_01_FULL_49_22</name>
    <dbReference type="NCBI Taxonomy" id="1798658"/>
    <lineage>
        <taxon>Bacteria</taxon>
        <taxon>Candidatus Lloydiibacteriota</taxon>
    </lineage>
</organism>
<reference evidence="2 3" key="1">
    <citation type="journal article" date="2016" name="Nat. Commun.">
        <title>Thousands of microbial genomes shed light on interconnected biogeochemical processes in an aquifer system.</title>
        <authorList>
            <person name="Anantharaman K."/>
            <person name="Brown C.T."/>
            <person name="Hug L.A."/>
            <person name="Sharon I."/>
            <person name="Castelle C.J."/>
            <person name="Probst A.J."/>
            <person name="Thomas B.C."/>
            <person name="Singh A."/>
            <person name="Wilkins M.J."/>
            <person name="Karaoz U."/>
            <person name="Brodie E.L."/>
            <person name="Williams K.H."/>
            <person name="Hubbard S.S."/>
            <person name="Banfield J.F."/>
        </authorList>
    </citation>
    <scope>NUCLEOTIDE SEQUENCE [LARGE SCALE GENOMIC DNA]</scope>
</reference>